<name>A0A2Z6SAS7_9GLOM</name>
<accession>A0A2Z6SAS7</accession>
<organism evidence="11 12">
    <name type="scientific">Rhizophagus clarus</name>
    <dbReference type="NCBI Taxonomy" id="94130"/>
    <lineage>
        <taxon>Eukaryota</taxon>
        <taxon>Fungi</taxon>
        <taxon>Fungi incertae sedis</taxon>
        <taxon>Mucoromycota</taxon>
        <taxon>Glomeromycotina</taxon>
        <taxon>Glomeromycetes</taxon>
        <taxon>Glomerales</taxon>
        <taxon>Glomeraceae</taxon>
        <taxon>Rhizophagus</taxon>
    </lineage>
</organism>
<reference evidence="11 12" key="1">
    <citation type="submission" date="2017-11" db="EMBL/GenBank/DDBJ databases">
        <title>The genome of Rhizophagus clarus HR1 reveals common genetic basis of auxotrophy among arbuscular mycorrhizal fungi.</title>
        <authorList>
            <person name="Kobayashi Y."/>
        </authorList>
    </citation>
    <scope>NUCLEOTIDE SEQUENCE [LARGE SCALE GENOMIC DNA]</scope>
    <source>
        <strain evidence="11 12">HR1</strain>
    </source>
</reference>
<evidence type="ECO:0000313" key="12">
    <source>
        <dbReference type="Proteomes" id="UP000247702"/>
    </source>
</evidence>
<dbReference type="Proteomes" id="UP000247702">
    <property type="component" value="Unassembled WGS sequence"/>
</dbReference>
<sequence>MSQQQELHGREEDQQKQQQQQQYQIQYQKISKLLDLVSDSEEEDTDLIQNNSLNHNQITCLNDIAIKNEIMTEHFGFLPISFVDDIINSINELIYIAIAGIDNFVNSELKNKEEVELVHGTHQIETLLENLVDKYFEQFEIYALHKILTIRENVTVVLKHNEDVNFNVDESVEIETDKEIELLRKKIMAAKCFNLKLKKQSIKYDIQVERLKRTENKISFLRTAAKTHNVSPLSDTVRFVTDQLMAIKKMYYNLDELAKEENLKQYEDTIDERERFISMMVLRQTEKEKSLSRR</sequence>
<evidence type="ECO:0000256" key="4">
    <source>
        <dbReference type="ARBA" id="ARBA00022618"/>
    </source>
</evidence>
<keyword evidence="6" id="KW-0995">Kinetochore</keyword>
<comment type="similarity">
    <text evidence="2">Belongs to the mis12 family.</text>
</comment>
<comment type="caution">
    <text evidence="11">The sequence shown here is derived from an EMBL/GenBank/DDBJ whole genome shotgun (WGS) entry which is preliminary data.</text>
</comment>
<dbReference type="STRING" id="94130.A0A2Z6SAS7"/>
<dbReference type="PANTHER" id="PTHR14527:SF2">
    <property type="entry name" value="PROTEIN MIS12 HOMOLOG"/>
    <property type="match status" value="1"/>
</dbReference>
<keyword evidence="12" id="KW-1185">Reference proteome</keyword>
<evidence type="ECO:0000256" key="7">
    <source>
        <dbReference type="ARBA" id="ARBA00023054"/>
    </source>
</evidence>
<evidence type="ECO:0000256" key="2">
    <source>
        <dbReference type="ARBA" id="ARBA00008643"/>
    </source>
</evidence>
<dbReference type="GO" id="GO:0051301">
    <property type="term" value="P:cell division"/>
    <property type="evidence" value="ECO:0007669"/>
    <property type="project" value="UniProtKB-KW"/>
</dbReference>
<dbReference type="GO" id="GO:0051382">
    <property type="term" value="P:kinetochore assembly"/>
    <property type="evidence" value="ECO:0007669"/>
    <property type="project" value="TreeGrafter"/>
</dbReference>
<dbReference type="GO" id="GO:0000444">
    <property type="term" value="C:MIS12/MIND type complex"/>
    <property type="evidence" value="ECO:0007669"/>
    <property type="project" value="TreeGrafter"/>
</dbReference>
<keyword evidence="3" id="KW-0158">Chromosome</keyword>
<dbReference type="GO" id="GO:0000070">
    <property type="term" value="P:mitotic sister chromatid segregation"/>
    <property type="evidence" value="ECO:0007669"/>
    <property type="project" value="TreeGrafter"/>
</dbReference>
<evidence type="ECO:0000256" key="3">
    <source>
        <dbReference type="ARBA" id="ARBA00022454"/>
    </source>
</evidence>
<dbReference type="EMBL" id="BEXD01003646">
    <property type="protein sequence ID" value="GBC01649.1"/>
    <property type="molecule type" value="Genomic_DNA"/>
</dbReference>
<evidence type="ECO:0000256" key="9">
    <source>
        <dbReference type="ARBA" id="ARBA00023328"/>
    </source>
</evidence>
<dbReference type="PANTHER" id="PTHR14527">
    <property type="entry name" value="PROTEIN MIS12 HOMOLOG"/>
    <property type="match status" value="1"/>
</dbReference>
<evidence type="ECO:0000256" key="5">
    <source>
        <dbReference type="ARBA" id="ARBA00022776"/>
    </source>
</evidence>
<gene>
    <name evidence="11" type="ORF">RclHR1_04280006</name>
</gene>
<evidence type="ECO:0000256" key="6">
    <source>
        <dbReference type="ARBA" id="ARBA00022838"/>
    </source>
</evidence>
<evidence type="ECO:0000313" key="11">
    <source>
        <dbReference type="EMBL" id="GBC01649.1"/>
    </source>
</evidence>
<keyword evidence="4" id="KW-0132">Cell division</keyword>
<proteinExistence type="inferred from homology"/>
<dbReference type="Pfam" id="PF05859">
    <property type="entry name" value="Mis12"/>
    <property type="match status" value="1"/>
</dbReference>
<evidence type="ECO:0008006" key="13">
    <source>
        <dbReference type="Google" id="ProtNLM"/>
    </source>
</evidence>
<keyword evidence="5" id="KW-0498">Mitosis</keyword>
<comment type="subcellular location">
    <subcellularLocation>
        <location evidence="1">Chromosome</location>
        <location evidence="1">Centromere</location>
        <location evidence="1">Kinetochore</location>
    </subcellularLocation>
</comment>
<protein>
    <recommendedName>
        <fullName evidence="13">Mis12-domain-containing protein</fullName>
    </recommendedName>
</protein>
<dbReference type="InterPro" id="IPR008685">
    <property type="entry name" value="Centromere_Mis12"/>
</dbReference>
<feature type="region of interest" description="Disordered" evidence="10">
    <location>
        <begin position="1"/>
        <end position="21"/>
    </location>
</feature>
<evidence type="ECO:0000256" key="10">
    <source>
        <dbReference type="SAM" id="MobiDB-lite"/>
    </source>
</evidence>
<keyword evidence="7" id="KW-0175">Coiled coil</keyword>
<evidence type="ECO:0000256" key="1">
    <source>
        <dbReference type="ARBA" id="ARBA00004629"/>
    </source>
</evidence>
<dbReference type="AlphaFoldDB" id="A0A2Z6SAS7"/>
<evidence type="ECO:0000256" key="8">
    <source>
        <dbReference type="ARBA" id="ARBA00023306"/>
    </source>
</evidence>
<dbReference type="GO" id="GO:0005634">
    <property type="term" value="C:nucleus"/>
    <property type="evidence" value="ECO:0007669"/>
    <property type="project" value="InterPro"/>
</dbReference>
<keyword evidence="8" id="KW-0131">Cell cycle</keyword>
<keyword evidence="9" id="KW-0137">Centromere</keyword>